<organism evidence="7 8">
    <name type="scientific">Syphacia muris</name>
    <dbReference type="NCBI Taxonomy" id="451379"/>
    <lineage>
        <taxon>Eukaryota</taxon>
        <taxon>Metazoa</taxon>
        <taxon>Ecdysozoa</taxon>
        <taxon>Nematoda</taxon>
        <taxon>Chromadorea</taxon>
        <taxon>Rhabditida</taxon>
        <taxon>Spirurina</taxon>
        <taxon>Oxyuridomorpha</taxon>
        <taxon>Oxyuroidea</taxon>
        <taxon>Oxyuridae</taxon>
        <taxon>Syphacia</taxon>
    </lineage>
</organism>
<dbReference type="GO" id="GO:0005886">
    <property type="term" value="C:plasma membrane"/>
    <property type="evidence" value="ECO:0007669"/>
    <property type="project" value="TreeGrafter"/>
</dbReference>
<dbReference type="GO" id="GO:0072594">
    <property type="term" value="P:establishment of protein localization to organelle"/>
    <property type="evidence" value="ECO:0007669"/>
    <property type="project" value="TreeGrafter"/>
</dbReference>
<keyword evidence="3 6" id="KW-1133">Transmembrane helix</keyword>
<keyword evidence="1 6" id="KW-0812">Transmembrane</keyword>
<dbReference type="WBParaSite" id="SMUV_0000655801-mRNA-1">
    <property type="protein sequence ID" value="SMUV_0000655801-mRNA-1"/>
    <property type="gene ID" value="SMUV_0000655801"/>
</dbReference>
<evidence type="ECO:0000313" key="7">
    <source>
        <dbReference type="Proteomes" id="UP000046393"/>
    </source>
</evidence>
<dbReference type="Proteomes" id="UP000046393">
    <property type="component" value="Unplaced"/>
</dbReference>
<feature type="transmembrane region" description="Helical" evidence="6">
    <location>
        <begin position="12"/>
        <end position="31"/>
    </location>
</feature>
<accession>A0A0N5API1</accession>
<keyword evidence="2" id="KW-0732">Signal</keyword>
<dbReference type="AlphaFoldDB" id="A0A0N5API1"/>
<name>A0A0N5API1_9BILA</name>
<reference evidence="8" key="1">
    <citation type="submission" date="2017-02" db="UniProtKB">
        <authorList>
            <consortium name="WormBaseParasite"/>
        </authorList>
    </citation>
    <scope>IDENTIFICATION</scope>
</reference>
<evidence type="ECO:0000256" key="5">
    <source>
        <dbReference type="ARBA" id="ARBA00023180"/>
    </source>
</evidence>
<dbReference type="Gene3D" id="2.40.160.110">
    <property type="match status" value="1"/>
</dbReference>
<dbReference type="GO" id="GO:0031902">
    <property type="term" value="C:late endosome membrane"/>
    <property type="evidence" value="ECO:0007669"/>
    <property type="project" value="TreeGrafter"/>
</dbReference>
<evidence type="ECO:0000256" key="4">
    <source>
        <dbReference type="ARBA" id="ARBA00023136"/>
    </source>
</evidence>
<dbReference type="PANTHER" id="PTHR11506">
    <property type="entry name" value="LYSOSOME-ASSOCIATED MEMBRANE GLYCOPROTEIN"/>
    <property type="match status" value="1"/>
</dbReference>
<dbReference type="STRING" id="451379.A0A0N5API1"/>
<evidence type="ECO:0000256" key="3">
    <source>
        <dbReference type="ARBA" id="ARBA00022989"/>
    </source>
</evidence>
<evidence type="ECO:0000256" key="6">
    <source>
        <dbReference type="SAM" id="Phobius"/>
    </source>
</evidence>
<evidence type="ECO:0000256" key="1">
    <source>
        <dbReference type="ARBA" id="ARBA00022692"/>
    </source>
</evidence>
<dbReference type="PANTHER" id="PTHR11506:SF42">
    <property type="entry name" value="LYSOSOME-ASSOCIATED MEMBRANE GLYCOPROTEIN 5"/>
    <property type="match status" value="1"/>
</dbReference>
<dbReference type="GO" id="GO:0005765">
    <property type="term" value="C:lysosomal membrane"/>
    <property type="evidence" value="ECO:0007669"/>
    <property type="project" value="TreeGrafter"/>
</dbReference>
<keyword evidence="7" id="KW-1185">Reference proteome</keyword>
<sequence>MRTDSATDRITSLFDVLFVFIGICILSASSVNTDDGGNWAVKDDDGTYCMKMKAKITLLLNYIDDDKKTMRDIPVNVPRTATSDGSSCDLVEVHIKNDEIIPMQILRLTFDKEKHPGWYVEFYFTQGRFTAHENSFVLCAAVISANYSTMPDLFPNCGDNSAYIYNPLQLTELNGRLPEIAAIIYSRKGRSFYCQDKKEIKLIDNETVGLPAKLKIQDLQVEAFMTKKENVFDKKSICPADQTDNDLLPIVVGCILAALIILTLGSYLASFQNYILLQA</sequence>
<protein>
    <submittedName>
        <fullName evidence="8">ZP domain-containing protein</fullName>
    </submittedName>
</protein>
<proteinExistence type="predicted"/>
<keyword evidence="5" id="KW-0325">Glycoprotein</keyword>
<keyword evidence="4 6" id="KW-0472">Membrane</keyword>
<evidence type="ECO:0000313" key="8">
    <source>
        <dbReference type="WBParaSite" id="SMUV_0000655801-mRNA-1"/>
    </source>
</evidence>
<evidence type="ECO:0000256" key="2">
    <source>
        <dbReference type="ARBA" id="ARBA00022729"/>
    </source>
</evidence>
<dbReference type="InterPro" id="IPR002000">
    <property type="entry name" value="Lysosome-assoc_membr_glycop"/>
</dbReference>
<feature type="transmembrane region" description="Helical" evidence="6">
    <location>
        <begin position="247"/>
        <end position="269"/>
    </location>
</feature>